<dbReference type="InterPro" id="IPR021139">
    <property type="entry name" value="NYN"/>
</dbReference>
<gene>
    <name evidence="2" type="ORF">TAV2_LOCUS13009</name>
</gene>
<feature type="domain" description="NYN" evidence="1">
    <location>
        <begin position="16"/>
        <end position="150"/>
    </location>
</feature>
<dbReference type="GO" id="GO:0010468">
    <property type="term" value="P:regulation of gene expression"/>
    <property type="evidence" value="ECO:0007669"/>
    <property type="project" value="InterPro"/>
</dbReference>
<dbReference type="CDD" id="cd10910">
    <property type="entry name" value="PIN_limkain_b1_N_like"/>
    <property type="match status" value="1"/>
</dbReference>
<dbReference type="GO" id="GO:0004540">
    <property type="term" value="F:RNA nuclease activity"/>
    <property type="evidence" value="ECO:0007669"/>
    <property type="project" value="InterPro"/>
</dbReference>
<evidence type="ECO:0000313" key="3">
    <source>
        <dbReference type="Proteomes" id="UP000836841"/>
    </source>
</evidence>
<reference evidence="2 3" key="1">
    <citation type="submission" date="2022-03" db="EMBL/GenBank/DDBJ databases">
        <authorList>
            <person name="Nunn A."/>
            <person name="Chopra R."/>
            <person name="Nunn A."/>
            <person name="Contreras Garrido A."/>
        </authorList>
    </citation>
    <scope>NUCLEOTIDE SEQUENCE [LARGE SCALE GENOMIC DNA]</scope>
</reference>
<dbReference type="InterPro" id="IPR024768">
    <property type="entry name" value="Marf1"/>
</dbReference>
<keyword evidence="3" id="KW-1185">Reference proteome</keyword>
<evidence type="ECO:0000259" key="1">
    <source>
        <dbReference type="Pfam" id="PF01936"/>
    </source>
</evidence>
<organism evidence="2 3">
    <name type="scientific">Thlaspi arvense</name>
    <name type="common">Field penny-cress</name>
    <dbReference type="NCBI Taxonomy" id="13288"/>
    <lineage>
        <taxon>Eukaryota</taxon>
        <taxon>Viridiplantae</taxon>
        <taxon>Streptophyta</taxon>
        <taxon>Embryophyta</taxon>
        <taxon>Tracheophyta</taxon>
        <taxon>Spermatophyta</taxon>
        <taxon>Magnoliopsida</taxon>
        <taxon>eudicotyledons</taxon>
        <taxon>Gunneridae</taxon>
        <taxon>Pentapetalae</taxon>
        <taxon>rosids</taxon>
        <taxon>malvids</taxon>
        <taxon>Brassicales</taxon>
        <taxon>Brassicaceae</taxon>
        <taxon>Thlaspideae</taxon>
        <taxon>Thlaspi</taxon>
    </lineage>
</organism>
<dbReference type="EMBL" id="OU466860">
    <property type="protein sequence ID" value="CAH2061568.1"/>
    <property type="molecule type" value="Genomic_DNA"/>
</dbReference>
<dbReference type="PANTHER" id="PTHR14379:SF84">
    <property type="entry name" value="NYN DOMAIN-CONTAINING PROTEIN"/>
    <property type="match status" value="1"/>
</dbReference>
<dbReference type="GO" id="GO:0005777">
    <property type="term" value="C:peroxisome"/>
    <property type="evidence" value="ECO:0007669"/>
    <property type="project" value="InterPro"/>
</dbReference>
<sequence length="187" mass="21145">MVVNYIAATPEYATAKIAVWWDLKGCPIPEGYDARRVRPSMEAAFKQRGYSGPVSITAYGDHKQTPDHLLRGLSSTGVALAHTIPEAHCNIMRLDWMDWQDCNPPPATMMLIFDGVDNVFSPNLVLEQQMTNYNLFVAYSYRPCKMSALVTSAEWLWESLLAGKRTQRFPKEETFEESVPDGFWSSS</sequence>
<dbReference type="AlphaFoldDB" id="A0AAU9SF70"/>
<name>A0AAU9SF70_THLAR</name>
<dbReference type="Pfam" id="PF01936">
    <property type="entry name" value="NYN"/>
    <property type="match status" value="1"/>
</dbReference>
<protein>
    <recommendedName>
        <fullName evidence="1">NYN domain-containing protein</fullName>
    </recommendedName>
</protein>
<accession>A0AAU9SF70</accession>
<dbReference type="Proteomes" id="UP000836841">
    <property type="component" value="Chromosome 4"/>
</dbReference>
<evidence type="ECO:0000313" key="2">
    <source>
        <dbReference type="EMBL" id="CAH2061568.1"/>
    </source>
</evidence>
<dbReference type="PANTHER" id="PTHR14379">
    <property type="entry name" value="LIMKAIN B LKAP"/>
    <property type="match status" value="1"/>
</dbReference>
<proteinExistence type="predicted"/>